<accession>A0A926Z8N2</accession>
<dbReference type="InterPro" id="IPR029058">
    <property type="entry name" value="AB_hydrolase_fold"/>
</dbReference>
<keyword evidence="2" id="KW-1185">Reference proteome</keyword>
<reference evidence="1" key="1">
    <citation type="journal article" date="2015" name="ISME J.">
        <title>Draft Genome Sequence of Streptomyces incarnatus NRRL8089, which Produces the Nucleoside Antibiotic Sinefungin.</title>
        <authorList>
            <person name="Oshima K."/>
            <person name="Hattori M."/>
            <person name="Shimizu H."/>
            <person name="Fukuda K."/>
            <person name="Nemoto M."/>
            <person name="Inagaki K."/>
            <person name="Tamura T."/>
        </authorList>
    </citation>
    <scope>NUCLEOTIDE SEQUENCE</scope>
    <source>
        <strain evidence="1">FACHB-1277</strain>
    </source>
</reference>
<dbReference type="PANTHER" id="PTHR37946">
    <property type="entry name" value="SLL1969 PROTEIN"/>
    <property type="match status" value="1"/>
</dbReference>
<sequence>MSSVNQTKFIIFSQHGLSDTNSEMLSLALKVAPPNSHIVAPNLGIVKTYFKIEPLVDKVEKDAVQAFEQYPNTPVRIIATSLGGVIWVEVLSRNREWWSKVESLVLLGSPIGGSDLARMIDPFGWGIGMAKYLGENRRPLAEKITAIIPTLVVAGNTTGGSDGTVTIESTKLKHAHFVCLNGVNHPALRFAPAVAKTIQVFWEKPRKPLPAPEVNLITELIEHFRRVQGITDANSADVKYSAHVGK</sequence>
<dbReference type="RefSeq" id="WP_190353351.1">
    <property type="nucleotide sequence ID" value="NZ_JACJPY010000178.1"/>
</dbReference>
<dbReference type="Gene3D" id="3.40.50.1820">
    <property type="entry name" value="alpha/beta hydrolase"/>
    <property type="match status" value="1"/>
</dbReference>
<dbReference type="Proteomes" id="UP000631421">
    <property type="component" value="Unassembled WGS sequence"/>
</dbReference>
<organism evidence="1 2">
    <name type="scientific">Pseudanabaena cinerea FACHB-1277</name>
    <dbReference type="NCBI Taxonomy" id="2949581"/>
    <lineage>
        <taxon>Bacteria</taxon>
        <taxon>Bacillati</taxon>
        <taxon>Cyanobacteriota</taxon>
        <taxon>Cyanophyceae</taxon>
        <taxon>Pseudanabaenales</taxon>
        <taxon>Pseudanabaenaceae</taxon>
        <taxon>Pseudanabaena</taxon>
        <taxon>Pseudanabaena cinerea</taxon>
    </lineage>
</organism>
<dbReference type="AlphaFoldDB" id="A0A926Z8N2"/>
<dbReference type="EMBL" id="JACJPY010000178">
    <property type="protein sequence ID" value="MBD2152898.1"/>
    <property type="molecule type" value="Genomic_DNA"/>
</dbReference>
<comment type="caution">
    <text evidence="1">The sequence shown here is derived from an EMBL/GenBank/DDBJ whole genome shotgun (WGS) entry which is preliminary data.</text>
</comment>
<dbReference type="SUPFAM" id="SSF53474">
    <property type="entry name" value="alpha/beta-Hydrolases"/>
    <property type="match status" value="1"/>
</dbReference>
<reference evidence="1" key="2">
    <citation type="submission" date="2020-08" db="EMBL/GenBank/DDBJ databases">
        <authorList>
            <person name="Chen M."/>
            <person name="Teng W."/>
            <person name="Zhao L."/>
            <person name="Hu C."/>
            <person name="Zhou Y."/>
            <person name="Han B."/>
            <person name="Song L."/>
            <person name="Shu W."/>
        </authorList>
    </citation>
    <scope>NUCLEOTIDE SEQUENCE</scope>
    <source>
        <strain evidence="1">FACHB-1277</strain>
    </source>
</reference>
<protein>
    <submittedName>
        <fullName evidence="1">Lysophospholipase</fullName>
    </submittedName>
</protein>
<name>A0A926Z8N2_9CYAN</name>
<proteinExistence type="predicted"/>
<dbReference type="PANTHER" id="PTHR37946:SF1">
    <property type="entry name" value="SLL1969 PROTEIN"/>
    <property type="match status" value="1"/>
</dbReference>
<evidence type="ECO:0000313" key="1">
    <source>
        <dbReference type="EMBL" id="MBD2152898.1"/>
    </source>
</evidence>
<gene>
    <name evidence="1" type="ORF">H6F44_22705</name>
</gene>
<evidence type="ECO:0000313" key="2">
    <source>
        <dbReference type="Proteomes" id="UP000631421"/>
    </source>
</evidence>